<evidence type="ECO:0000256" key="8">
    <source>
        <dbReference type="PIRSR" id="PIRSR001123-2"/>
    </source>
</evidence>
<dbReference type="GO" id="GO:0004177">
    <property type="term" value="F:aminopeptidase activity"/>
    <property type="evidence" value="ECO:0007669"/>
    <property type="project" value="UniProtKB-UniRule"/>
</dbReference>
<feature type="binding site" evidence="8">
    <location>
        <position position="306"/>
    </location>
    <ligand>
        <name>Zn(2+)</name>
        <dbReference type="ChEBI" id="CHEBI:29105"/>
        <label>2</label>
    </ligand>
</feature>
<dbReference type="SUPFAM" id="SSF53187">
    <property type="entry name" value="Zn-dependent exopeptidases"/>
    <property type="match status" value="1"/>
</dbReference>
<keyword evidence="5" id="KW-0378">Hydrolase</keyword>
<dbReference type="PANTHER" id="PTHR32481">
    <property type="entry name" value="AMINOPEPTIDASE"/>
    <property type="match status" value="1"/>
</dbReference>
<dbReference type="InterPro" id="IPR023367">
    <property type="entry name" value="Peptidase_M42_dom2"/>
</dbReference>
<feature type="binding site" evidence="8">
    <location>
        <position position="171"/>
    </location>
    <ligand>
        <name>Zn(2+)</name>
        <dbReference type="ChEBI" id="CHEBI:29105"/>
        <label>1</label>
    </ligand>
</feature>
<feature type="active site" description="Proton acceptor" evidence="7">
    <location>
        <position position="203"/>
    </location>
</feature>
<organism evidence="9 10">
    <name type="scientific">Mesotoga infera</name>
    <dbReference type="NCBI Taxonomy" id="1236046"/>
    <lineage>
        <taxon>Bacteria</taxon>
        <taxon>Thermotogati</taxon>
        <taxon>Thermotogota</taxon>
        <taxon>Thermotogae</taxon>
        <taxon>Kosmotogales</taxon>
        <taxon>Kosmotogaceae</taxon>
        <taxon>Mesotoga</taxon>
    </lineage>
</organism>
<dbReference type="RefSeq" id="WP_169699698.1">
    <property type="nucleotide sequence ID" value="NZ_LS974202.1"/>
</dbReference>
<evidence type="ECO:0000313" key="10">
    <source>
        <dbReference type="Proteomes" id="UP000250796"/>
    </source>
</evidence>
<evidence type="ECO:0000256" key="6">
    <source>
        <dbReference type="PIRNR" id="PIRNR001123"/>
    </source>
</evidence>
<dbReference type="GO" id="GO:0046872">
    <property type="term" value="F:metal ion binding"/>
    <property type="evidence" value="ECO:0007669"/>
    <property type="project" value="UniProtKB-UniRule"/>
</dbReference>
<protein>
    <submittedName>
        <fullName evidence="9">Peptidase M42 family protein</fullName>
    </submittedName>
</protein>
<proteinExistence type="inferred from homology"/>
<feature type="binding site" evidence="8">
    <location>
        <position position="171"/>
    </location>
    <ligand>
        <name>Zn(2+)</name>
        <dbReference type="ChEBI" id="CHEBI:29105"/>
        <label>2</label>
    </ligand>
</feature>
<evidence type="ECO:0000256" key="5">
    <source>
        <dbReference type="ARBA" id="ARBA00022801"/>
    </source>
</evidence>
<dbReference type="EMBL" id="LS974202">
    <property type="protein sequence ID" value="SSC13560.1"/>
    <property type="molecule type" value="Genomic_DNA"/>
</dbReference>
<evidence type="ECO:0000256" key="4">
    <source>
        <dbReference type="ARBA" id="ARBA00022723"/>
    </source>
</evidence>
<feature type="binding site" evidence="8">
    <location>
        <position position="204"/>
    </location>
    <ligand>
        <name>Zn(2+)</name>
        <dbReference type="ChEBI" id="CHEBI:29105"/>
        <label>2</label>
    </ligand>
</feature>
<dbReference type="GO" id="GO:0006508">
    <property type="term" value="P:proteolysis"/>
    <property type="evidence" value="ECO:0007669"/>
    <property type="project" value="UniProtKB-KW"/>
</dbReference>
<evidence type="ECO:0000256" key="7">
    <source>
        <dbReference type="PIRSR" id="PIRSR001123-1"/>
    </source>
</evidence>
<gene>
    <name evidence="9" type="ORF">MESINF_2120</name>
</gene>
<dbReference type="KEGG" id="minf:MESINF_2120"/>
<keyword evidence="4 8" id="KW-0479">Metal-binding</keyword>
<evidence type="ECO:0000256" key="2">
    <source>
        <dbReference type="ARBA" id="ARBA00022438"/>
    </source>
</evidence>
<dbReference type="Gene3D" id="2.40.30.40">
    <property type="entry name" value="Peptidase M42, domain 2"/>
    <property type="match status" value="1"/>
</dbReference>
<dbReference type="SUPFAM" id="SSF101821">
    <property type="entry name" value="Aminopeptidase/glucanase lid domain"/>
    <property type="match status" value="1"/>
</dbReference>
<reference evidence="9 10" key="1">
    <citation type="submission" date="2017-01" db="EMBL/GenBank/DDBJ databases">
        <authorList>
            <person name="Erauso G."/>
        </authorList>
    </citation>
    <scope>NUCLEOTIDE SEQUENCE [LARGE SCALE GENOMIC DNA]</scope>
    <source>
        <strain evidence="9">MESINF1</strain>
    </source>
</reference>
<dbReference type="Proteomes" id="UP000250796">
    <property type="component" value="Chromosome MESINF"/>
</dbReference>
<accession>A0A7Z7LGJ9</accession>
<sequence>MNTARLLIELSNAFGPVGYEDRVHEVIKAELSPYVDEIYRDEIGNLIAVKKGSSRRVGVFTHIDEVSLVISAIDERGFARFESLGGVDPKILISQKVRIVCRDGKERKGVIGMLAPHLQKPGSKGDVPSFDELFIDVSINQDFDKIDIGDLAVVDFAAFEMGEKVSGKALDDRACAAISIETAKLLSRYREHPTVYFIFTTREEVGAMGARAAAEALEFDLGLAMDVTHHSKEDGIEMGNGPVLTVGGPNIHKGYFKKLDDYARKNGFSVQYDYGSGHTGTDADVVQLAGNGTPTLLLSLPQLFMHTPVEVVQVCDILNSARLLSGFFCSLEEVEAV</sequence>
<comment type="cofactor">
    <cofactor evidence="8">
        <name>a divalent metal cation</name>
        <dbReference type="ChEBI" id="CHEBI:60240"/>
    </cofactor>
    <text evidence="8">Binds 2 divalent metal cations per subunit.</text>
</comment>
<comment type="similarity">
    <text evidence="1 6">Belongs to the peptidase M42 family.</text>
</comment>
<name>A0A7Z7LGJ9_9BACT</name>
<dbReference type="Pfam" id="PF05343">
    <property type="entry name" value="Peptidase_M42"/>
    <property type="match status" value="1"/>
</dbReference>
<feature type="binding site" evidence="8">
    <location>
        <position position="62"/>
    </location>
    <ligand>
        <name>Zn(2+)</name>
        <dbReference type="ChEBI" id="CHEBI:29105"/>
        <label>1</label>
    </ligand>
</feature>
<dbReference type="InterPro" id="IPR008007">
    <property type="entry name" value="Peptidase_M42"/>
</dbReference>
<dbReference type="PANTHER" id="PTHR32481:SF6">
    <property type="entry name" value="ENDOGLUCANASE"/>
    <property type="match status" value="1"/>
</dbReference>
<keyword evidence="3" id="KW-0645">Protease</keyword>
<keyword evidence="2" id="KW-0031">Aminopeptidase</keyword>
<feature type="binding site" evidence="8">
    <location>
        <position position="226"/>
    </location>
    <ligand>
        <name>Zn(2+)</name>
        <dbReference type="ChEBI" id="CHEBI:29105"/>
        <label>1</label>
    </ligand>
</feature>
<evidence type="ECO:0000256" key="3">
    <source>
        <dbReference type="ARBA" id="ARBA00022670"/>
    </source>
</evidence>
<dbReference type="InterPro" id="IPR051464">
    <property type="entry name" value="Peptidase_M42_aminopept"/>
</dbReference>
<evidence type="ECO:0000256" key="1">
    <source>
        <dbReference type="ARBA" id="ARBA00006272"/>
    </source>
</evidence>
<keyword evidence="10" id="KW-1185">Reference proteome</keyword>
<dbReference type="Gene3D" id="3.40.630.10">
    <property type="entry name" value="Zn peptidases"/>
    <property type="match status" value="1"/>
</dbReference>
<evidence type="ECO:0000313" key="9">
    <source>
        <dbReference type="EMBL" id="SSC13560.1"/>
    </source>
</evidence>
<dbReference type="PIRSF" id="PIRSF001123">
    <property type="entry name" value="PepA_GA"/>
    <property type="match status" value="1"/>
</dbReference>
<dbReference type="AlphaFoldDB" id="A0A7Z7LGJ9"/>